<dbReference type="AlphaFoldDB" id="A0AAV4U295"/>
<keyword evidence="2" id="KW-1185">Reference proteome</keyword>
<sequence>MCALVSLFGLASEFPSATTEIGSRFQQLYQSILLEDQVFLSLKHLMLVKALSEIKPFYLTANGLFRIDKTMILSLLGCALSFGILIMQLKTFDAGESLVAESTLKSSC</sequence>
<proteinExistence type="predicted"/>
<reference evidence="1 2" key="1">
    <citation type="submission" date="2021-06" db="EMBL/GenBank/DDBJ databases">
        <title>Caerostris extrusa draft genome.</title>
        <authorList>
            <person name="Kono N."/>
            <person name="Arakawa K."/>
        </authorList>
    </citation>
    <scope>NUCLEOTIDE SEQUENCE [LARGE SCALE GENOMIC DNA]</scope>
</reference>
<dbReference type="EMBL" id="BPLR01012169">
    <property type="protein sequence ID" value="GIY51853.1"/>
    <property type="molecule type" value="Genomic_DNA"/>
</dbReference>
<evidence type="ECO:0000313" key="2">
    <source>
        <dbReference type="Proteomes" id="UP001054945"/>
    </source>
</evidence>
<name>A0AAV4U295_CAEEX</name>
<evidence type="ECO:0008006" key="3">
    <source>
        <dbReference type="Google" id="ProtNLM"/>
    </source>
</evidence>
<gene>
    <name evidence="1" type="ORF">CEXT_328891</name>
</gene>
<evidence type="ECO:0000313" key="1">
    <source>
        <dbReference type="EMBL" id="GIY51853.1"/>
    </source>
</evidence>
<dbReference type="Proteomes" id="UP001054945">
    <property type="component" value="Unassembled WGS sequence"/>
</dbReference>
<comment type="caution">
    <text evidence="1">The sequence shown here is derived from an EMBL/GenBank/DDBJ whole genome shotgun (WGS) entry which is preliminary data.</text>
</comment>
<accession>A0AAV4U295</accession>
<organism evidence="1 2">
    <name type="scientific">Caerostris extrusa</name>
    <name type="common">Bark spider</name>
    <name type="synonym">Caerostris bankana</name>
    <dbReference type="NCBI Taxonomy" id="172846"/>
    <lineage>
        <taxon>Eukaryota</taxon>
        <taxon>Metazoa</taxon>
        <taxon>Ecdysozoa</taxon>
        <taxon>Arthropoda</taxon>
        <taxon>Chelicerata</taxon>
        <taxon>Arachnida</taxon>
        <taxon>Araneae</taxon>
        <taxon>Araneomorphae</taxon>
        <taxon>Entelegynae</taxon>
        <taxon>Araneoidea</taxon>
        <taxon>Araneidae</taxon>
        <taxon>Caerostris</taxon>
    </lineage>
</organism>
<protein>
    <recommendedName>
        <fullName evidence="3">Gustatory receptor</fullName>
    </recommendedName>
</protein>